<comment type="caution">
    <text evidence="2">The sequence shown here is derived from an EMBL/GenBank/DDBJ whole genome shotgun (WGS) entry which is preliminary data.</text>
</comment>
<proteinExistence type="predicted"/>
<organism evidence="2 3">
    <name type="scientific">Imshaugia aleurites</name>
    <dbReference type="NCBI Taxonomy" id="172621"/>
    <lineage>
        <taxon>Eukaryota</taxon>
        <taxon>Fungi</taxon>
        <taxon>Dikarya</taxon>
        <taxon>Ascomycota</taxon>
        <taxon>Pezizomycotina</taxon>
        <taxon>Lecanoromycetes</taxon>
        <taxon>OSLEUM clade</taxon>
        <taxon>Lecanoromycetidae</taxon>
        <taxon>Lecanorales</taxon>
        <taxon>Lecanorineae</taxon>
        <taxon>Parmeliaceae</taxon>
        <taxon>Imshaugia</taxon>
    </lineage>
</organism>
<dbReference type="Proteomes" id="UP000664534">
    <property type="component" value="Unassembled WGS sequence"/>
</dbReference>
<accession>A0A8H3ESU9</accession>
<sequence length="498" mass="55322">MDKDRYPDANARASKRLWIMFRSLSTHCFSLGGFEKIKPSVVGLSNTEEDLMEVLALTQPENPCIMPAPIEELRPHAKRLLSSSTPCTYPSIPRGDFLSLLRLMLSIQLDKPEWGPHEPSFYTGRVLIKPDAEILQGAADAILRCSTSSEKRDVDWESFKNVMNIYLPDFPPQFRLIFTSFLSPLDAVAQTSDASSLNTTIPVPYAQYLNLFLHPPLDRPRRYVFEDFARQEAHYTLQTTQAAYSASPPTLNTTDLVAALSPIKTGTLLLITGESIATDTHPPARVAIGACMPTPWDIERKQSFRASPPQKLHRFTPDHVLFQLEPCLQILRLAANAWIMDLIQIIDSESESKTKGGLRFGTAGGSGLSVDFDSGIATLRNDTTDKDNTNQNKQSENPPPPYSAYHSISPSLDGAHPPYNFSTSMRAQKLSIYNLGGHATTPFEELLAEKPRLRTVSPKPIRMQVIEKGAVPVPKVGEPRVGEEELRKRIQGFGSPGR</sequence>
<dbReference type="AlphaFoldDB" id="A0A8H3ESU9"/>
<evidence type="ECO:0000256" key="1">
    <source>
        <dbReference type="SAM" id="MobiDB-lite"/>
    </source>
</evidence>
<reference evidence="2" key="1">
    <citation type="submission" date="2021-03" db="EMBL/GenBank/DDBJ databases">
        <authorList>
            <person name="Tagirdzhanova G."/>
        </authorList>
    </citation>
    <scope>NUCLEOTIDE SEQUENCE</scope>
</reference>
<dbReference type="OrthoDB" id="5343429at2759"/>
<dbReference type="EMBL" id="CAJPDT010000008">
    <property type="protein sequence ID" value="CAF9911028.1"/>
    <property type="molecule type" value="Genomic_DNA"/>
</dbReference>
<keyword evidence="3" id="KW-1185">Reference proteome</keyword>
<evidence type="ECO:0000313" key="2">
    <source>
        <dbReference type="EMBL" id="CAF9911028.1"/>
    </source>
</evidence>
<feature type="region of interest" description="Disordered" evidence="1">
    <location>
        <begin position="378"/>
        <end position="420"/>
    </location>
</feature>
<name>A0A8H3ESU9_9LECA</name>
<protein>
    <submittedName>
        <fullName evidence="2">Uncharacterized protein</fullName>
    </submittedName>
</protein>
<gene>
    <name evidence="2" type="ORF">IMSHALPRED_009901</name>
</gene>
<evidence type="ECO:0000313" key="3">
    <source>
        <dbReference type="Proteomes" id="UP000664534"/>
    </source>
</evidence>